<dbReference type="Gene3D" id="1.20.1250.20">
    <property type="entry name" value="MFS general substrate transporter like domains"/>
    <property type="match status" value="2"/>
</dbReference>
<dbReference type="InterPro" id="IPR036259">
    <property type="entry name" value="MFS_trans_sf"/>
</dbReference>
<feature type="transmembrane region" description="Helical" evidence="4">
    <location>
        <begin position="88"/>
        <end position="106"/>
    </location>
</feature>
<dbReference type="Pfam" id="PF07690">
    <property type="entry name" value="MFS_1"/>
    <property type="match status" value="1"/>
</dbReference>
<dbReference type="PANTHER" id="PTHR23523:SF2">
    <property type="entry name" value="2-NITROIMIDAZOLE TRANSPORTER"/>
    <property type="match status" value="1"/>
</dbReference>
<feature type="transmembrane region" description="Helical" evidence="4">
    <location>
        <begin position="314"/>
        <end position="336"/>
    </location>
</feature>
<evidence type="ECO:0000313" key="6">
    <source>
        <dbReference type="Proteomes" id="UP001525968"/>
    </source>
</evidence>
<protein>
    <submittedName>
        <fullName evidence="5">MFS transporter</fullName>
    </submittedName>
</protein>
<feature type="transmembrane region" description="Helical" evidence="4">
    <location>
        <begin position="223"/>
        <end position="246"/>
    </location>
</feature>
<feature type="transmembrane region" description="Helical" evidence="4">
    <location>
        <begin position="145"/>
        <end position="166"/>
    </location>
</feature>
<dbReference type="PANTHER" id="PTHR23523">
    <property type="match status" value="1"/>
</dbReference>
<keyword evidence="3 4" id="KW-0472">Membrane</keyword>
<evidence type="ECO:0000256" key="3">
    <source>
        <dbReference type="ARBA" id="ARBA00023136"/>
    </source>
</evidence>
<evidence type="ECO:0000256" key="2">
    <source>
        <dbReference type="ARBA" id="ARBA00022989"/>
    </source>
</evidence>
<feature type="transmembrane region" description="Helical" evidence="4">
    <location>
        <begin position="178"/>
        <end position="198"/>
    </location>
</feature>
<keyword evidence="1 4" id="KW-0812">Transmembrane</keyword>
<dbReference type="RefSeq" id="WP_261499055.1">
    <property type="nucleotide sequence ID" value="NZ_JAODYH010000003.1"/>
</dbReference>
<proteinExistence type="predicted"/>
<name>A0ABT2PJN8_9BURK</name>
<feature type="transmembrane region" description="Helical" evidence="4">
    <location>
        <begin position="21"/>
        <end position="37"/>
    </location>
</feature>
<feature type="transmembrane region" description="Helical" evidence="4">
    <location>
        <begin position="112"/>
        <end position="133"/>
    </location>
</feature>
<feature type="transmembrane region" description="Helical" evidence="4">
    <location>
        <begin position="381"/>
        <end position="399"/>
    </location>
</feature>
<accession>A0ABT2PJN8</accession>
<feature type="transmembrane region" description="Helical" evidence="4">
    <location>
        <begin position="348"/>
        <end position="369"/>
    </location>
</feature>
<feature type="transmembrane region" description="Helical" evidence="4">
    <location>
        <begin position="57"/>
        <end position="76"/>
    </location>
</feature>
<dbReference type="InterPro" id="IPR011701">
    <property type="entry name" value="MFS"/>
</dbReference>
<dbReference type="Proteomes" id="UP001525968">
    <property type="component" value="Unassembled WGS sequence"/>
</dbReference>
<comment type="caution">
    <text evidence="5">The sequence shown here is derived from an EMBL/GenBank/DDBJ whole genome shotgun (WGS) entry which is preliminary data.</text>
</comment>
<evidence type="ECO:0000313" key="5">
    <source>
        <dbReference type="EMBL" id="MCT9810076.1"/>
    </source>
</evidence>
<dbReference type="InterPro" id="IPR052524">
    <property type="entry name" value="MFS_Cyanate_Porter"/>
</dbReference>
<feature type="transmembrane region" description="Helical" evidence="4">
    <location>
        <begin position="289"/>
        <end position="308"/>
    </location>
</feature>
<dbReference type="CDD" id="cd17339">
    <property type="entry name" value="MFS_NIMT_CynX_like"/>
    <property type="match status" value="1"/>
</dbReference>
<reference evidence="5 6" key="1">
    <citation type="submission" date="2022-09" db="EMBL/GenBank/DDBJ databases">
        <title>Draft genome of isolate Be4.</title>
        <authorList>
            <person name="Sanchez-Castro I."/>
            <person name="Martinez-Rodriguez P."/>
            <person name="Descostes M."/>
            <person name="Merroun M."/>
        </authorList>
    </citation>
    <scope>NUCLEOTIDE SEQUENCE [LARGE SCALE GENOMIC DNA]</scope>
    <source>
        <strain evidence="5 6">Be4</strain>
    </source>
</reference>
<evidence type="ECO:0000256" key="1">
    <source>
        <dbReference type="ARBA" id="ARBA00022692"/>
    </source>
</evidence>
<sequence>MSLSTSPSSSPASHANTSQRPVQWLLGLSLLLIASNLRPVFGSLSVVLPEIMRDTGLSAAGASLLTTLPILCLGLFSAPTPWLSRRFGAERVLLLALLLIGSGTLLRAAGTLPLLFASSILAGAGIAMGNVLLPGLVKRHFAHRAALMTGLYTLAIGIGATIATASTVPLEIHYFDGSWAHAMAVWGAPALLVFMLWLPQALRARPLPIDPAAHVGSLRRDKLAWQVTCFMGLQSALAYIVIGWLAPILRERGIDSEMAGYVVALSTLAQLATSLVIPTVAARCRDQRGLAVGMTAVMFTALMALLFAPLSTAWIWALLLGFSQGGIFALALSLIVLRSGNAHVTAQLSAMAQGWGYLLAAWGPLLAGLLREWTGSFTSSAWLILVLAIALAWSGWGAGRNLLVQPQARTA</sequence>
<keyword evidence="2 4" id="KW-1133">Transmembrane helix</keyword>
<evidence type="ECO:0000256" key="4">
    <source>
        <dbReference type="SAM" id="Phobius"/>
    </source>
</evidence>
<dbReference type="EMBL" id="JAODYH010000003">
    <property type="protein sequence ID" value="MCT9810076.1"/>
    <property type="molecule type" value="Genomic_DNA"/>
</dbReference>
<feature type="transmembrane region" description="Helical" evidence="4">
    <location>
        <begin position="258"/>
        <end position="277"/>
    </location>
</feature>
<gene>
    <name evidence="5" type="ORF">N0K08_05495</name>
</gene>
<organism evidence="5 6">
    <name type="scientific">Acidovorax bellezanensis</name>
    <dbReference type="NCBI Taxonomy" id="2976702"/>
    <lineage>
        <taxon>Bacteria</taxon>
        <taxon>Pseudomonadati</taxon>
        <taxon>Pseudomonadota</taxon>
        <taxon>Betaproteobacteria</taxon>
        <taxon>Burkholderiales</taxon>
        <taxon>Comamonadaceae</taxon>
        <taxon>Acidovorax</taxon>
    </lineage>
</organism>
<dbReference type="SUPFAM" id="SSF103473">
    <property type="entry name" value="MFS general substrate transporter"/>
    <property type="match status" value="1"/>
</dbReference>
<keyword evidence="6" id="KW-1185">Reference proteome</keyword>